<evidence type="ECO:0000256" key="2">
    <source>
        <dbReference type="SAM" id="SignalP"/>
    </source>
</evidence>
<evidence type="ECO:0000313" key="4">
    <source>
        <dbReference type="Proteomes" id="UP000692954"/>
    </source>
</evidence>
<keyword evidence="4" id="KW-1185">Reference proteome</keyword>
<comment type="caution">
    <text evidence="3">The sequence shown here is derived from an EMBL/GenBank/DDBJ whole genome shotgun (WGS) entry which is preliminary data.</text>
</comment>
<evidence type="ECO:0000313" key="3">
    <source>
        <dbReference type="EMBL" id="CAD8076134.1"/>
    </source>
</evidence>
<feature type="chain" id="PRO_5035841404" evidence="2">
    <location>
        <begin position="16"/>
        <end position="190"/>
    </location>
</feature>
<dbReference type="OrthoDB" id="293426at2759"/>
<gene>
    <name evidence="3" type="ORF">PSON_ATCC_30995.1.T0340195</name>
</gene>
<dbReference type="EMBL" id="CAJJDN010000034">
    <property type="protein sequence ID" value="CAD8076134.1"/>
    <property type="molecule type" value="Genomic_DNA"/>
</dbReference>
<accession>A0A8S1MMM7</accession>
<keyword evidence="2" id="KW-0732">Signal</keyword>
<feature type="signal peptide" evidence="2">
    <location>
        <begin position="1"/>
        <end position="15"/>
    </location>
</feature>
<sequence>MRILVIVVLALTVMAAQKKKKTTTNLIHVDNQAYKKQHAKIEYDVDSFTSPRSEQLKTAQKRQDSSLKRAILHSQQSAGFVQIQQETDQLILMNQDQDLSSELMTEQQIQQALLTAEDFNNVPNIEMQAESNYQASDVAQDDVNESYYIPIITEGDGTLEEVQNSDEEPQYNPDIEMPSLDEASSSSFLQ</sequence>
<dbReference type="Proteomes" id="UP000692954">
    <property type="component" value="Unassembled WGS sequence"/>
</dbReference>
<feature type="compositionally biased region" description="Acidic residues" evidence="1">
    <location>
        <begin position="157"/>
        <end position="169"/>
    </location>
</feature>
<name>A0A8S1MMM7_9CILI</name>
<dbReference type="AlphaFoldDB" id="A0A8S1MMM7"/>
<protein>
    <submittedName>
        <fullName evidence="3">Uncharacterized protein</fullName>
    </submittedName>
</protein>
<proteinExistence type="predicted"/>
<organism evidence="3 4">
    <name type="scientific">Paramecium sonneborni</name>
    <dbReference type="NCBI Taxonomy" id="65129"/>
    <lineage>
        <taxon>Eukaryota</taxon>
        <taxon>Sar</taxon>
        <taxon>Alveolata</taxon>
        <taxon>Ciliophora</taxon>
        <taxon>Intramacronucleata</taxon>
        <taxon>Oligohymenophorea</taxon>
        <taxon>Peniculida</taxon>
        <taxon>Parameciidae</taxon>
        <taxon>Paramecium</taxon>
    </lineage>
</organism>
<feature type="region of interest" description="Disordered" evidence="1">
    <location>
        <begin position="154"/>
        <end position="190"/>
    </location>
</feature>
<evidence type="ECO:0000256" key="1">
    <source>
        <dbReference type="SAM" id="MobiDB-lite"/>
    </source>
</evidence>
<reference evidence="3" key="1">
    <citation type="submission" date="2021-01" db="EMBL/GenBank/DDBJ databases">
        <authorList>
            <consortium name="Genoscope - CEA"/>
            <person name="William W."/>
        </authorList>
    </citation>
    <scope>NUCLEOTIDE SEQUENCE</scope>
</reference>